<dbReference type="Proteomes" id="UP001216907">
    <property type="component" value="Unassembled WGS sequence"/>
</dbReference>
<feature type="transmembrane region" description="Helical" evidence="8">
    <location>
        <begin position="280"/>
        <end position="298"/>
    </location>
</feature>
<feature type="domain" description="CstA N-terminal" evidence="9">
    <location>
        <begin position="5"/>
        <end position="658"/>
    </location>
</feature>
<sequence>MTLHAMPVMIGVLAVLAIALRFYSRFLAGRVAALDDSRTTPAYRFEDGQNFEPTNRWVLFGHHFAAISGAGPLIGPVLAIQFGYLPGLIWIVVGVCLAGAVQDMTVLALSTQRGGRSLASLARTEIGRPAGIAASIAILYIIVIALAGLGVVVVKALGGEEVAMKAGTVLAYPEGSQVNSRIAQGGPRVYDVPPGSKYRFGAGEDQEMDFHEPFQLAMPADLALRAAPEGAGFLLPENARRLVPGSSWGTFTIAMTIPIALFVGWYMYKLRPGKVIEASLIGAVMVLAVTGLGSLVPNSPLAPYFALSRFWTVVAVAVYGFVAAVLPVWLLLCPRDYLSSFLKIGTIFLLVGGVVIANPKLEAPAVSSFFAHGGGPYFNGPIFPYVFICIMCGAISGFHSLVSSGTTPKMIMRESDVRMIGYGAMLMEGLVGVVALIAAAALPSAMYYDINIDLGKRPDFLAANPDFARFLKAGEFDMDGGHGLDPAPGATPESELVAMERDVQESLHGRTGGAVTLAVGMARIFTEALPGLGSLKAFWYHFAIMFEALFILTTIDAGTRIARFLVQEILGRIWKPLGDLDWLPASMLATGLVVFAWGYFIATGSVESIWPMFGLANQLLAVIALAVVTTGLFNAGRGRYAWTTILPMAFVVATTGTAAYYEITGKFWKMIQAGQVVKGWLNIGLTAMLIACVAVILATAVARWLAPRPAVIDEETGADKVLQGTEA</sequence>
<evidence type="ECO:0000256" key="6">
    <source>
        <dbReference type="ARBA" id="ARBA00022989"/>
    </source>
</evidence>
<keyword evidence="11" id="KW-1185">Reference proteome</keyword>
<dbReference type="Pfam" id="PF02554">
    <property type="entry name" value="CstA"/>
    <property type="match status" value="1"/>
</dbReference>
<evidence type="ECO:0000256" key="7">
    <source>
        <dbReference type="ARBA" id="ARBA00023136"/>
    </source>
</evidence>
<evidence type="ECO:0000256" key="3">
    <source>
        <dbReference type="ARBA" id="ARBA00022448"/>
    </source>
</evidence>
<evidence type="ECO:0000256" key="8">
    <source>
        <dbReference type="SAM" id="Phobius"/>
    </source>
</evidence>
<feature type="transmembrane region" description="Helical" evidence="8">
    <location>
        <begin position="640"/>
        <end position="661"/>
    </location>
</feature>
<comment type="subcellular location">
    <subcellularLocation>
        <location evidence="1">Cell membrane</location>
        <topology evidence="1">Multi-pass membrane protein</topology>
    </subcellularLocation>
</comment>
<feature type="transmembrane region" description="Helical" evidence="8">
    <location>
        <begin position="340"/>
        <end position="357"/>
    </location>
</feature>
<feature type="transmembrane region" description="Helical" evidence="8">
    <location>
        <begin position="6"/>
        <end position="23"/>
    </location>
</feature>
<feature type="transmembrane region" description="Helical" evidence="8">
    <location>
        <begin position="248"/>
        <end position="268"/>
    </location>
</feature>
<dbReference type="PANTHER" id="PTHR30252:SF3">
    <property type="entry name" value="PYRUVATE_PROTON SYMPORTER BTST"/>
    <property type="match status" value="1"/>
</dbReference>
<dbReference type="PANTHER" id="PTHR30252">
    <property type="entry name" value="INNER MEMBRANE PEPTIDE TRANSPORTER"/>
    <property type="match status" value="1"/>
</dbReference>
<evidence type="ECO:0000256" key="1">
    <source>
        <dbReference type="ARBA" id="ARBA00004651"/>
    </source>
</evidence>
<feature type="transmembrane region" description="Helical" evidence="8">
    <location>
        <begin position="64"/>
        <end position="82"/>
    </location>
</feature>
<keyword evidence="7 8" id="KW-0472">Membrane</keyword>
<reference evidence="10 11" key="1">
    <citation type="submission" date="2023-03" db="EMBL/GenBank/DDBJ databases">
        <title>Paludisphaera mucosa sp. nov. a novel planctomycete from northern fen.</title>
        <authorList>
            <person name="Ivanova A."/>
        </authorList>
    </citation>
    <scope>NUCLEOTIDE SEQUENCE [LARGE SCALE GENOMIC DNA]</scope>
    <source>
        <strain evidence="10 11">Pla2</strain>
    </source>
</reference>
<feature type="transmembrane region" description="Helical" evidence="8">
    <location>
        <begin position="608"/>
        <end position="633"/>
    </location>
</feature>
<comment type="caution">
    <text evidence="10">The sequence shown here is derived from an EMBL/GenBank/DDBJ whole genome shotgun (WGS) entry which is preliminary data.</text>
</comment>
<evidence type="ECO:0000259" key="9">
    <source>
        <dbReference type="Pfam" id="PF02554"/>
    </source>
</evidence>
<feature type="transmembrane region" description="Helical" evidence="8">
    <location>
        <begin position="419"/>
        <end position="442"/>
    </location>
</feature>
<evidence type="ECO:0000313" key="10">
    <source>
        <dbReference type="EMBL" id="MDG3003762.1"/>
    </source>
</evidence>
<evidence type="ECO:0000256" key="4">
    <source>
        <dbReference type="ARBA" id="ARBA00022475"/>
    </source>
</evidence>
<evidence type="ECO:0000256" key="2">
    <source>
        <dbReference type="ARBA" id="ARBA00007755"/>
    </source>
</evidence>
<feature type="transmembrane region" description="Helical" evidence="8">
    <location>
        <begin position="681"/>
        <end position="702"/>
    </location>
</feature>
<comment type="similarity">
    <text evidence="2">Belongs to the peptide transporter carbon starvation (CstA) (TC 2.A.114) family.</text>
</comment>
<keyword evidence="3" id="KW-0813">Transport</keyword>
<name>A0ABT6F843_9BACT</name>
<keyword evidence="6 8" id="KW-1133">Transmembrane helix</keyword>
<feature type="transmembrane region" description="Helical" evidence="8">
    <location>
        <begin position="580"/>
        <end position="602"/>
    </location>
</feature>
<proteinExistence type="inferred from homology"/>
<dbReference type="EMBL" id="JARRAG010000001">
    <property type="protein sequence ID" value="MDG3003762.1"/>
    <property type="molecule type" value="Genomic_DNA"/>
</dbReference>
<dbReference type="InterPro" id="IPR003706">
    <property type="entry name" value="CstA_N"/>
</dbReference>
<evidence type="ECO:0000313" key="11">
    <source>
        <dbReference type="Proteomes" id="UP001216907"/>
    </source>
</evidence>
<accession>A0ABT6F843</accession>
<gene>
    <name evidence="10" type="ORF">PZE19_08270</name>
</gene>
<protein>
    <submittedName>
        <fullName evidence="10">Carbon starvation protein A</fullName>
    </submittedName>
</protein>
<dbReference type="RefSeq" id="WP_277860111.1">
    <property type="nucleotide sequence ID" value="NZ_JARRAG010000001.1"/>
</dbReference>
<feature type="transmembrane region" description="Helical" evidence="8">
    <location>
        <begin position="88"/>
        <end position="109"/>
    </location>
</feature>
<feature type="transmembrane region" description="Helical" evidence="8">
    <location>
        <begin position="538"/>
        <end position="559"/>
    </location>
</feature>
<dbReference type="InterPro" id="IPR051605">
    <property type="entry name" value="CstA"/>
</dbReference>
<feature type="transmembrane region" description="Helical" evidence="8">
    <location>
        <begin position="377"/>
        <end position="398"/>
    </location>
</feature>
<keyword evidence="5 8" id="KW-0812">Transmembrane</keyword>
<evidence type="ECO:0000256" key="5">
    <source>
        <dbReference type="ARBA" id="ARBA00022692"/>
    </source>
</evidence>
<organism evidence="10 11">
    <name type="scientific">Paludisphaera mucosa</name>
    <dbReference type="NCBI Taxonomy" id="3030827"/>
    <lineage>
        <taxon>Bacteria</taxon>
        <taxon>Pseudomonadati</taxon>
        <taxon>Planctomycetota</taxon>
        <taxon>Planctomycetia</taxon>
        <taxon>Isosphaerales</taxon>
        <taxon>Isosphaeraceae</taxon>
        <taxon>Paludisphaera</taxon>
    </lineage>
</organism>
<keyword evidence="4" id="KW-1003">Cell membrane</keyword>
<feature type="transmembrane region" description="Helical" evidence="8">
    <location>
        <begin position="310"/>
        <end position="333"/>
    </location>
</feature>
<feature type="transmembrane region" description="Helical" evidence="8">
    <location>
        <begin position="130"/>
        <end position="154"/>
    </location>
</feature>